<keyword evidence="3" id="KW-0645">Protease</keyword>
<dbReference type="GO" id="GO:0004180">
    <property type="term" value="F:carboxypeptidase activity"/>
    <property type="evidence" value="ECO:0007669"/>
    <property type="project" value="UniProtKB-KW"/>
</dbReference>
<dbReference type="CDD" id="cd07025">
    <property type="entry name" value="Peptidase_S66"/>
    <property type="match status" value="1"/>
</dbReference>
<keyword evidence="2" id="KW-0121">Carboxypeptidase</keyword>
<accession>A0A075LMA5</accession>
<evidence type="ECO:0000256" key="4">
    <source>
        <dbReference type="ARBA" id="ARBA00022801"/>
    </source>
</evidence>
<dbReference type="InterPro" id="IPR029062">
    <property type="entry name" value="Class_I_gatase-like"/>
</dbReference>
<dbReference type="EMBL" id="CP008876">
    <property type="protein sequence ID" value="AIF67880.1"/>
    <property type="molecule type" value="Genomic_DNA"/>
</dbReference>
<comment type="similarity">
    <text evidence="1">Belongs to the peptidase S66 family.</text>
</comment>
<dbReference type="Pfam" id="PF02016">
    <property type="entry name" value="Peptidase_S66"/>
    <property type="match status" value="1"/>
</dbReference>
<dbReference type="GO" id="GO:0006508">
    <property type="term" value="P:proteolysis"/>
    <property type="evidence" value="ECO:0007669"/>
    <property type="project" value="UniProtKB-KW"/>
</dbReference>
<evidence type="ECO:0000256" key="1">
    <source>
        <dbReference type="ARBA" id="ARBA00010233"/>
    </source>
</evidence>
<dbReference type="OrthoDB" id="9807329at2"/>
<dbReference type="PIRSF" id="PIRSF028757">
    <property type="entry name" value="LD-carboxypeptidase"/>
    <property type="match status" value="1"/>
</dbReference>
<dbReference type="HOGENOM" id="CLU_034346_3_1_9"/>
<dbReference type="InterPro" id="IPR040449">
    <property type="entry name" value="Peptidase_S66_N"/>
</dbReference>
<dbReference type="AlphaFoldDB" id="A0A075LMA5"/>
<dbReference type="InterPro" id="IPR040921">
    <property type="entry name" value="Peptidase_S66C"/>
</dbReference>
<dbReference type="InterPro" id="IPR027478">
    <property type="entry name" value="LdcA_N"/>
</dbReference>
<dbReference type="RefSeq" id="WP_038564104.1">
    <property type="nucleotide sequence ID" value="NZ_CP008876.1"/>
</dbReference>
<dbReference type="Pfam" id="PF17676">
    <property type="entry name" value="Peptidase_S66C"/>
    <property type="match status" value="1"/>
</dbReference>
<dbReference type="KEGG" id="tap:GZ22_15360"/>
<feature type="active site" description="Charge relay system" evidence="6">
    <location>
        <position position="278"/>
    </location>
</feature>
<dbReference type="GO" id="GO:0008236">
    <property type="term" value="F:serine-type peptidase activity"/>
    <property type="evidence" value="ECO:0007669"/>
    <property type="project" value="UniProtKB-KW"/>
</dbReference>
<keyword evidence="5" id="KW-0720">Serine protease</keyword>
<evidence type="ECO:0000259" key="7">
    <source>
        <dbReference type="Pfam" id="PF02016"/>
    </source>
</evidence>
<dbReference type="Proteomes" id="UP000027980">
    <property type="component" value="Chromosome"/>
</dbReference>
<dbReference type="PANTHER" id="PTHR30237">
    <property type="entry name" value="MURAMOYLTETRAPEPTIDE CARBOXYPEPTIDASE"/>
    <property type="match status" value="1"/>
</dbReference>
<name>A0A075LMA5_9BACI</name>
<protein>
    <submittedName>
        <fullName evidence="9">Peptidase S66</fullName>
    </submittedName>
</protein>
<gene>
    <name evidence="9" type="ORF">GZ22_15360</name>
</gene>
<dbReference type="InterPro" id="IPR027461">
    <property type="entry name" value="Carboxypeptidase_A_C_sf"/>
</dbReference>
<reference evidence="9 10" key="1">
    <citation type="submission" date="2014-07" db="EMBL/GenBank/DDBJ databases">
        <title>Complete genome sequence of a moderately halophilic bacterium Terribacillus aidingensis MP602, isolated from Cryptomeria fortunei in Tianmu mountain in China.</title>
        <authorList>
            <person name="Wang Y."/>
            <person name="Lu P."/>
            <person name="Zhang L."/>
        </authorList>
    </citation>
    <scope>NUCLEOTIDE SEQUENCE [LARGE SCALE GENOMIC DNA]</scope>
    <source>
        <strain evidence="9 10">MP602</strain>
    </source>
</reference>
<organism evidence="9 10">
    <name type="scientific">Terribacillus saccharophilus</name>
    <dbReference type="NCBI Taxonomy" id="361277"/>
    <lineage>
        <taxon>Bacteria</taxon>
        <taxon>Bacillati</taxon>
        <taxon>Bacillota</taxon>
        <taxon>Bacilli</taxon>
        <taxon>Bacillales</taxon>
        <taxon>Bacillaceae</taxon>
        <taxon>Terribacillus</taxon>
    </lineage>
</organism>
<evidence type="ECO:0000313" key="10">
    <source>
        <dbReference type="Proteomes" id="UP000027980"/>
    </source>
</evidence>
<feature type="active site" description="Charge relay system" evidence="6">
    <location>
        <position position="208"/>
    </location>
</feature>
<evidence type="ECO:0000259" key="8">
    <source>
        <dbReference type="Pfam" id="PF17676"/>
    </source>
</evidence>
<dbReference type="SUPFAM" id="SSF52317">
    <property type="entry name" value="Class I glutamine amidotransferase-like"/>
    <property type="match status" value="1"/>
</dbReference>
<sequence length="308" mass="33617">MIVKASVWKKGDTIGIVSPAGPIKREELERGIKIVESLGLRVKLGKHVYEKYGYLAGTDADRAADLNDMFKDNEVKGIICSRGGYGSGRIVELLDYEVIKQKPKVLLGYSDITYLHTAIRQRTGLITFHGPMVASDMGESDFAKLSYDLLQQFFVPQDVIYTTAISPLEAIVHGEATGTLVGGNLSLLTSTLGTPDEIDTKGKLLLLEDVAEPPYKIDSMLNQLKHAGKLEQAEGILIGDFTDCEAKDPETSLSFDQVLVDYLTDLEKPVLKGFRIGHCNPNITVPLGTEATMDTKTKTLRVSAGVRA</sequence>
<dbReference type="Gene3D" id="3.50.30.60">
    <property type="entry name" value="LD-carboxypeptidase A C-terminal domain-like"/>
    <property type="match status" value="1"/>
</dbReference>
<evidence type="ECO:0000256" key="3">
    <source>
        <dbReference type="ARBA" id="ARBA00022670"/>
    </source>
</evidence>
<proteinExistence type="inferred from homology"/>
<feature type="domain" description="LD-carboxypeptidase C-terminal" evidence="8">
    <location>
        <begin position="177"/>
        <end position="293"/>
    </location>
</feature>
<dbReference type="PANTHER" id="PTHR30237:SF2">
    <property type="entry name" value="MUREIN TETRAPEPTIDE CARBOXYPEPTIDASE"/>
    <property type="match status" value="1"/>
</dbReference>
<evidence type="ECO:0000313" key="9">
    <source>
        <dbReference type="EMBL" id="AIF67880.1"/>
    </source>
</evidence>
<feature type="active site" description="Nucleophile" evidence="6">
    <location>
        <position position="110"/>
    </location>
</feature>
<dbReference type="SUPFAM" id="SSF141986">
    <property type="entry name" value="LD-carboxypeptidase A C-terminal domain-like"/>
    <property type="match status" value="1"/>
</dbReference>
<evidence type="ECO:0000256" key="2">
    <source>
        <dbReference type="ARBA" id="ARBA00022645"/>
    </source>
</evidence>
<evidence type="ECO:0000256" key="6">
    <source>
        <dbReference type="PIRSR" id="PIRSR028757-1"/>
    </source>
</evidence>
<evidence type="ECO:0000256" key="5">
    <source>
        <dbReference type="ARBA" id="ARBA00022825"/>
    </source>
</evidence>
<feature type="domain" description="LD-carboxypeptidase N-terminal" evidence="7">
    <location>
        <begin position="14"/>
        <end position="130"/>
    </location>
</feature>
<dbReference type="GeneID" id="34223091"/>
<dbReference type="Gene3D" id="3.40.50.10740">
    <property type="entry name" value="Class I glutamine amidotransferase-like"/>
    <property type="match status" value="1"/>
</dbReference>
<dbReference type="InterPro" id="IPR003507">
    <property type="entry name" value="S66_fam"/>
</dbReference>
<keyword evidence="4" id="KW-0378">Hydrolase</keyword>